<keyword evidence="1" id="KW-1133">Transmembrane helix</keyword>
<organism evidence="2 3">
    <name type="scientific">Methylobacterium iners</name>
    <dbReference type="NCBI Taxonomy" id="418707"/>
    <lineage>
        <taxon>Bacteria</taxon>
        <taxon>Pseudomonadati</taxon>
        <taxon>Pseudomonadota</taxon>
        <taxon>Alphaproteobacteria</taxon>
        <taxon>Hyphomicrobiales</taxon>
        <taxon>Methylobacteriaceae</taxon>
        <taxon>Methylobacterium</taxon>
    </lineage>
</organism>
<feature type="transmembrane region" description="Helical" evidence="1">
    <location>
        <begin position="299"/>
        <end position="318"/>
    </location>
</feature>
<dbReference type="EMBL" id="BPQP01000089">
    <property type="protein sequence ID" value="GJD97509.1"/>
    <property type="molecule type" value="Genomic_DNA"/>
</dbReference>
<comment type="caution">
    <text evidence="2">The sequence shown here is derived from an EMBL/GenBank/DDBJ whole genome shotgun (WGS) entry which is preliminary data.</text>
</comment>
<protein>
    <recommendedName>
        <fullName evidence="4">DUF2157 domain-containing protein</fullName>
    </recommendedName>
</protein>
<sequence>MIDTALLQRAVGDGVITQEQSLALQRLSREADGPPRTDAVQDDEQLRLVTGFADIFVTIGLVLFLGTLAFFGGHAFGLAITAAAAWGLAEFFTRRRRMALPSIVLLIAFTGAGFGAVVLAFAEGISQWADRPAILATGALTAVGLAALHYRRFAVPVTIAAGTAALIGTLVALGLAVAPDAVQAHLNALLIVAGVATFALAMRFDLADPLRLTRRTDIAFWLHLLAAPLIVHPVLARIATTSGGPAGNAQLVLAVVLVLALVALITDRRAILVSGLAYAGIAFGSLMREAGFATNALPLTLLALGAFILLLSAGWHPLRAGLLRALPRTLAARLPHPIGAR</sequence>
<reference evidence="2" key="2">
    <citation type="submission" date="2021-08" db="EMBL/GenBank/DDBJ databases">
        <authorList>
            <person name="Tani A."/>
            <person name="Ola A."/>
            <person name="Ogura Y."/>
            <person name="Katsura K."/>
            <person name="Hayashi T."/>
        </authorList>
    </citation>
    <scope>NUCLEOTIDE SEQUENCE</scope>
    <source>
        <strain evidence="2">DSM 19015</strain>
    </source>
</reference>
<feature type="transmembrane region" description="Helical" evidence="1">
    <location>
        <begin position="270"/>
        <end position="287"/>
    </location>
</feature>
<evidence type="ECO:0000313" key="2">
    <source>
        <dbReference type="EMBL" id="GJD97509.1"/>
    </source>
</evidence>
<keyword evidence="3" id="KW-1185">Reference proteome</keyword>
<feature type="transmembrane region" description="Helical" evidence="1">
    <location>
        <begin position="247"/>
        <end position="265"/>
    </location>
</feature>
<feature type="transmembrane region" description="Helical" evidence="1">
    <location>
        <begin position="157"/>
        <end position="178"/>
    </location>
</feature>
<accession>A0ABQ4S346</accession>
<feature type="transmembrane region" description="Helical" evidence="1">
    <location>
        <begin position="133"/>
        <end position="150"/>
    </location>
</feature>
<feature type="transmembrane region" description="Helical" evidence="1">
    <location>
        <begin position="100"/>
        <end position="121"/>
    </location>
</feature>
<proteinExistence type="predicted"/>
<feature type="transmembrane region" description="Helical" evidence="1">
    <location>
        <begin position="218"/>
        <end position="235"/>
    </location>
</feature>
<feature type="transmembrane region" description="Helical" evidence="1">
    <location>
        <begin position="184"/>
        <end position="206"/>
    </location>
</feature>
<name>A0ABQ4S346_9HYPH</name>
<reference evidence="2" key="1">
    <citation type="journal article" date="2021" name="Front. Microbiol.">
        <title>Comprehensive Comparative Genomics and Phenotyping of Methylobacterium Species.</title>
        <authorList>
            <person name="Alessa O."/>
            <person name="Ogura Y."/>
            <person name="Fujitani Y."/>
            <person name="Takami H."/>
            <person name="Hayashi T."/>
            <person name="Sahin N."/>
            <person name="Tani A."/>
        </authorList>
    </citation>
    <scope>NUCLEOTIDE SEQUENCE</scope>
    <source>
        <strain evidence="2">DSM 19015</strain>
    </source>
</reference>
<keyword evidence="1" id="KW-0472">Membrane</keyword>
<keyword evidence="1" id="KW-0812">Transmembrane</keyword>
<dbReference type="RefSeq" id="WP_238246565.1">
    <property type="nucleotide sequence ID" value="NZ_BPQP01000089.1"/>
</dbReference>
<evidence type="ECO:0000256" key="1">
    <source>
        <dbReference type="SAM" id="Phobius"/>
    </source>
</evidence>
<gene>
    <name evidence="2" type="ORF">OCOJLMKI_4741</name>
</gene>
<feature type="transmembrane region" description="Helical" evidence="1">
    <location>
        <begin position="55"/>
        <end position="88"/>
    </location>
</feature>
<evidence type="ECO:0000313" key="3">
    <source>
        <dbReference type="Proteomes" id="UP001055125"/>
    </source>
</evidence>
<dbReference type="Proteomes" id="UP001055125">
    <property type="component" value="Unassembled WGS sequence"/>
</dbReference>
<evidence type="ECO:0008006" key="4">
    <source>
        <dbReference type="Google" id="ProtNLM"/>
    </source>
</evidence>